<feature type="region of interest" description="Disordered" evidence="1">
    <location>
        <begin position="1"/>
        <end position="32"/>
    </location>
</feature>
<feature type="compositionally biased region" description="Basic and acidic residues" evidence="1">
    <location>
        <begin position="49"/>
        <end position="69"/>
    </location>
</feature>
<accession>A0A5B7EBW0</accession>
<organism evidence="2 3">
    <name type="scientific">Portunus trituberculatus</name>
    <name type="common">Swimming crab</name>
    <name type="synonym">Neptunus trituberculatus</name>
    <dbReference type="NCBI Taxonomy" id="210409"/>
    <lineage>
        <taxon>Eukaryota</taxon>
        <taxon>Metazoa</taxon>
        <taxon>Ecdysozoa</taxon>
        <taxon>Arthropoda</taxon>
        <taxon>Crustacea</taxon>
        <taxon>Multicrustacea</taxon>
        <taxon>Malacostraca</taxon>
        <taxon>Eumalacostraca</taxon>
        <taxon>Eucarida</taxon>
        <taxon>Decapoda</taxon>
        <taxon>Pleocyemata</taxon>
        <taxon>Brachyura</taxon>
        <taxon>Eubrachyura</taxon>
        <taxon>Portunoidea</taxon>
        <taxon>Portunidae</taxon>
        <taxon>Portuninae</taxon>
        <taxon>Portunus</taxon>
    </lineage>
</organism>
<gene>
    <name evidence="2" type="ORF">E2C01_023556</name>
</gene>
<proteinExistence type="predicted"/>
<dbReference type="Proteomes" id="UP000324222">
    <property type="component" value="Unassembled WGS sequence"/>
</dbReference>
<keyword evidence="3" id="KW-1185">Reference proteome</keyword>
<feature type="region of interest" description="Disordered" evidence="1">
    <location>
        <begin position="45"/>
        <end position="69"/>
    </location>
</feature>
<comment type="caution">
    <text evidence="2">The sequence shown here is derived from an EMBL/GenBank/DDBJ whole genome shotgun (WGS) entry which is preliminary data.</text>
</comment>
<evidence type="ECO:0000313" key="3">
    <source>
        <dbReference type="Proteomes" id="UP000324222"/>
    </source>
</evidence>
<protein>
    <submittedName>
        <fullName evidence="2">Uncharacterized protein</fullName>
    </submittedName>
</protein>
<reference evidence="2 3" key="1">
    <citation type="submission" date="2019-05" db="EMBL/GenBank/DDBJ databases">
        <title>Another draft genome of Portunus trituberculatus and its Hox gene families provides insights of decapod evolution.</title>
        <authorList>
            <person name="Jeong J.-H."/>
            <person name="Song I."/>
            <person name="Kim S."/>
            <person name="Choi T."/>
            <person name="Kim D."/>
            <person name="Ryu S."/>
            <person name="Kim W."/>
        </authorList>
    </citation>
    <scope>NUCLEOTIDE SEQUENCE [LARGE SCALE GENOMIC DNA]</scope>
    <source>
        <tissue evidence="2">Muscle</tissue>
    </source>
</reference>
<dbReference type="AlphaFoldDB" id="A0A5B7EBW0"/>
<sequence>MTNGPWKLLSRDGDGSIHKSRRGSSGRTCRSNFEYPPKCSRKINAGMEFEDKADGERRREKRDQEMWNV</sequence>
<evidence type="ECO:0000313" key="2">
    <source>
        <dbReference type="EMBL" id="MPC30294.1"/>
    </source>
</evidence>
<name>A0A5B7EBW0_PORTR</name>
<dbReference type="EMBL" id="VSRR010002226">
    <property type="protein sequence ID" value="MPC30294.1"/>
    <property type="molecule type" value="Genomic_DNA"/>
</dbReference>
<evidence type="ECO:0000256" key="1">
    <source>
        <dbReference type="SAM" id="MobiDB-lite"/>
    </source>
</evidence>